<evidence type="ECO:0000313" key="1">
    <source>
        <dbReference type="EMBL" id="VDK25712.1"/>
    </source>
</evidence>
<dbReference type="EMBL" id="UYRR01010975">
    <property type="protein sequence ID" value="VDK25712.1"/>
    <property type="molecule type" value="Genomic_DNA"/>
</dbReference>
<name>A0A0M3JDQ9_ANISI</name>
<reference evidence="3" key="1">
    <citation type="submission" date="2017-02" db="UniProtKB">
        <authorList>
            <consortium name="WormBaseParasite"/>
        </authorList>
    </citation>
    <scope>IDENTIFICATION</scope>
</reference>
<evidence type="ECO:0000313" key="2">
    <source>
        <dbReference type="Proteomes" id="UP000267096"/>
    </source>
</evidence>
<dbReference type="InterPro" id="IPR011042">
    <property type="entry name" value="6-blade_b-propeller_TolB-like"/>
</dbReference>
<dbReference type="InterPro" id="IPR011659">
    <property type="entry name" value="WD40"/>
</dbReference>
<proteinExistence type="predicted"/>
<dbReference type="Pfam" id="PF07676">
    <property type="entry name" value="PD40"/>
    <property type="match status" value="1"/>
</dbReference>
<protein>
    <submittedName>
        <fullName evidence="3">6-phosphogluconolactonase</fullName>
    </submittedName>
</protein>
<dbReference type="WBParaSite" id="ASIM_0000574901-mRNA-1">
    <property type="protein sequence ID" value="ASIM_0000574901-mRNA-1"/>
    <property type="gene ID" value="ASIM_0000574901"/>
</dbReference>
<dbReference type="OrthoDB" id="43744at2759"/>
<organism evidence="3">
    <name type="scientific">Anisakis simplex</name>
    <name type="common">Herring worm</name>
    <dbReference type="NCBI Taxonomy" id="6269"/>
    <lineage>
        <taxon>Eukaryota</taxon>
        <taxon>Metazoa</taxon>
        <taxon>Ecdysozoa</taxon>
        <taxon>Nematoda</taxon>
        <taxon>Chromadorea</taxon>
        <taxon>Rhabditida</taxon>
        <taxon>Spirurina</taxon>
        <taxon>Ascaridomorpha</taxon>
        <taxon>Ascaridoidea</taxon>
        <taxon>Anisakidae</taxon>
        <taxon>Anisakis</taxon>
        <taxon>Anisakis simplex complex</taxon>
    </lineage>
</organism>
<reference evidence="1 2" key="2">
    <citation type="submission" date="2018-11" db="EMBL/GenBank/DDBJ databases">
        <authorList>
            <consortium name="Pathogen Informatics"/>
        </authorList>
    </citation>
    <scope>NUCLEOTIDE SEQUENCE [LARGE SCALE GENOMIC DNA]</scope>
</reference>
<dbReference type="AlphaFoldDB" id="A0A0M3JDQ9"/>
<evidence type="ECO:0000313" key="3">
    <source>
        <dbReference type="WBParaSite" id="ASIM_0000574901-mRNA-1"/>
    </source>
</evidence>
<keyword evidence="2" id="KW-1185">Reference proteome</keyword>
<dbReference type="Gene3D" id="2.120.10.30">
    <property type="entry name" value="TolB, C-terminal domain"/>
    <property type="match status" value="1"/>
</dbReference>
<dbReference type="Proteomes" id="UP000267096">
    <property type="component" value="Unassembled WGS sequence"/>
</dbReference>
<sequence length="74" mass="8143">MFPGLVNRFGNAIDQLTTTQGYDADVGLSPDGEKMVFTSVRTGDPEIWIMDSNLTQTQVLAPILTQISLSHYII</sequence>
<gene>
    <name evidence="1" type="ORF">ASIM_LOCUS5547</name>
</gene>
<accession>A0A0M3JDQ9</accession>
<dbReference type="SUPFAM" id="SSF82171">
    <property type="entry name" value="DPP6 N-terminal domain-like"/>
    <property type="match status" value="1"/>
</dbReference>